<comment type="catalytic activity">
    <reaction evidence="11">
        <text>2-deoxy-D-ribose + ATP = 2-deoxy-D-ribose 5-phosphate + ADP + H(+)</text>
        <dbReference type="Rhea" id="RHEA:30871"/>
        <dbReference type="ChEBI" id="CHEBI:15378"/>
        <dbReference type="ChEBI" id="CHEBI:30616"/>
        <dbReference type="ChEBI" id="CHEBI:62877"/>
        <dbReference type="ChEBI" id="CHEBI:90761"/>
        <dbReference type="ChEBI" id="CHEBI:456216"/>
        <dbReference type="EC" id="2.7.1.229"/>
    </reaction>
    <physiologicalReaction direction="left-to-right" evidence="11">
        <dbReference type="Rhea" id="RHEA:30872"/>
    </physiologicalReaction>
</comment>
<evidence type="ECO:0000313" key="15">
    <source>
        <dbReference type="EMBL" id="TLU71280.1"/>
    </source>
</evidence>
<reference evidence="15 16" key="1">
    <citation type="submission" date="2019-05" db="EMBL/GenBank/DDBJ databases">
        <authorList>
            <person name="Pankratov T."/>
            <person name="Grouzdev D."/>
        </authorList>
    </citation>
    <scope>NUCLEOTIDE SEQUENCE [LARGE SCALE GENOMIC DNA]</scope>
    <source>
        <strain evidence="15 16">KEBCLARHB70R</strain>
    </source>
</reference>
<feature type="binding site" evidence="13">
    <location>
        <position position="254"/>
    </location>
    <ligand>
        <name>substrate</name>
    </ligand>
</feature>
<feature type="binding site" evidence="13">
    <location>
        <position position="284"/>
    </location>
    <ligand>
        <name>K(+)</name>
        <dbReference type="ChEBI" id="CHEBI:29103"/>
    </ligand>
</feature>
<dbReference type="InterPro" id="IPR011611">
    <property type="entry name" value="PfkB_dom"/>
</dbReference>
<evidence type="ECO:0000256" key="11">
    <source>
        <dbReference type="ARBA" id="ARBA00051363"/>
    </source>
</evidence>
<dbReference type="Gene3D" id="3.40.1190.20">
    <property type="match status" value="1"/>
</dbReference>
<keyword evidence="10 13" id="KW-0119">Carbohydrate metabolism</keyword>
<feature type="binding site" evidence="13">
    <location>
        <position position="289"/>
    </location>
    <ligand>
        <name>K(+)</name>
        <dbReference type="ChEBI" id="CHEBI:29103"/>
    </ligand>
</feature>
<dbReference type="InterPro" id="IPR002173">
    <property type="entry name" value="Carboh/pur_kinase_PfkB_CS"/>
</dbReference>
<protein>
    <recommendedName>
        <fullName evidence="12 13">Deoxyribokinase</fullName>
        <shortName evidence="13">dRK</shortName>
        <ecNumber evidence="13">2.7.1.229</ecNumber>
    </recommendedName>
    <alternativeName>
        <fullName evidence="13">ATP:2-deoxy-D-ribose 5-phosphotransferase</fullName>
    </alternativeName>
</protein>
<evidence type="ECO:0000256" key="4">
    <source>
        <dbReference type="ARBA" id="ARBA00022723"/>
    </source>
</evidence>
<name>A0A5R9J0S0_9PROT</name>
<dbReference type="CDD" id="cd01174">
    <property type="entry name" value="ribokinase"/>
    <property type="match status" value="1"/>
</dbReference>
<keyword evidence="3 13" id="KW-0808">Transferase</keyword>
<gene>
    <name evidence="15" type="primary">rbsK</name>
    <name evidence="13" type="synonym">deoK</name>
    <name evidence="15" type="ORF">FE263_17415</name>
</gene>
<feature type="binding site" evidence="13">
    <location>
        <position position="293"/>
    </location>
    <ligand>
        <name>K(+)</name>
        <dbReference type="ChEBI" id="CHEBI:29103"/>
    </ligand>
</feature>
<feature type="domain" description="Carbohydrate kinase PfkB" evidence="14">
    <location>
        <begin position="5"/>
        <end position="294"/>
    </location>
</feature>
<evidence type="ECO:0000256" key="7">
    <source>
        <dbReference type="ARBA" id="ARBA00022840"/>
    </source>
</evidence>
<dbReference type="NCBIfam" id="TIGR02152">
    <property type="entry name" value="D_ribokin_bact"/>
    <property type="match status" value="1"/>
</dbReference>
<keyword evidence="9 13" id="KW-0630">Potassium</keyword>
<evidence type="ECO:0000256" key="13">
    <source>
        <dbReference type="HAMAP-Rule" id="MF_01987"/>
    </source>
</evidence>
<comment type="subunit">
    <text evidence="13">Homodimer.</text>
</comment>
<comment type="subcellular location">
    <subcellularLocation>
        <location evidence="13">Cytoplasm</location>
    </subcellularLocation>
</comment>
<keyword evidence="5 13" id="KW-0547">Nucleotide-binding</keyword>
<feature type="binding site" evidence="13">
    <location>
        <position position="250"/>
    </location>
    <ligand>
        <name>K(+)</name>
        <dbReference type="ChEBI" id="CHEBI:29103"/>
    </ligand>
</feature>
<comment type="function">
    <text evidence="13">Catalyzes the ATP-dependent phosphorylation of 2-deoxy-D-ribose to 2-deoxy-D-ribose 5-phosphate (dRib-5P), allowing the use of deoxyribose as the sole carbon source.</text>
</comment>
<keyword evidence="16" id="KW-1185">Reference proteome</keyword>
<dbReference type="RefSeq" id="WP_138327317.1">
    <property type="nucleotide sequence ID" value="NZ_VCDI01000007.1"/>
</dbReference>
<dbReference type="PANTHER" id="PTHR10584">
    <property type="entry name" value="SUGAR KINASE"/>
    <property type="match status" value="1"/>
</dbReference>
<sequence>MSRRIGVIGSNMVDLVTYVDRMPEAGETLAAPRFAMGPGGKGANQAVAAAKLGSDVLMVTCVGDDLFGRNTQSSLAAAGIDARHVRIVPGLSSGVAPIFVEPNGENRILIVKGANDALAPEDVENAADDLRGCGLILLQLEVPLRTVYAAIEFGRANKVPVLLNPAPATPGLSMDRIAGVSFFAPNQTELAILTGLPTRTADEAGQAARTLLERGIGAVIVTLGADGALLVEPGGIHHIAPVAVRAVDTTGAGDAFIGAFAHHYVGGHDKLTALRQAARYAADAVTRPGTQNSFATAAEFALFCNTLEGGRS</sequence>
<evidence type="ECO:0000256" key="3">
    <source>
        <dbReference type="ARBA" id="ARBA00022679"/>
    </source>
</evidence>
<dbReference type="InterPro" id="IPR029056">
    <property type="entry name" value="Ribokinase-like"/>
</dbReference>
<dbReference type="GO" id="GO:0019303">
    <property type="term" value="P:D-ribose catabolic process"/>
    <property type="evidence" value="ECO:0007669"/>
    <property type="project" value="UniProtKB-UniPathway"/>
</dbReference>
<dbReference type="GO" id="GO:0004747">
    <property type="term" value="F:ribokinase activity"/>
    <property type="evidence" value="ECO:0007669"/>
    <property type="project" value="UniProtKB-UniRule"/>
</dbReference>
<evidence type="ECO:0000256" key="9">
    <source>
        <dbReference type="ARBA" id="ARBA00022958"/>
    </source>
</evidence>
<dbReference type="Pfam" id="PF00294">
    <property type="entry name" value="PfkB"/>
    <property type="match status" value="1"/>
</dbReference>
<feature type="binding site" evidence="13">
    <location>
        <begin position="253"/>
        <end position="254"/>
    </location>
    <ligand>
        <name>ATP</name>
        <dbReference type="ChEBI" id="CHEBI:30616"/>
    </ligand>
</feature>
<feature type="binding site" evidence="13">
    <location>
        <position position="141"/>
    </location>
    <ligand>
        <name>substrate</name>
    </ligand>
</feature>
<dbReference type="InterPro" id="IPR011877">
    <property type="entry name" value="Ribokinase"/>
</dbReference>
<keyword evidence="7 13" id="KW-0067">ATP-binding</keyword>
<feature type="binding site" evidence="13">
    <location>
        <begin position="12"/>
        <end position="14"/>
    </location>
    <ligand>
        <name>substrate</name>
    </ligand>
</feature>
<feature type="binding site" evidence="13">
    <location>
        <begin position="40"/>
        <end position="44"/>
    </location>
    <ligand>
        <name>substrate</name>
    </ligand>
</feature>
<dbReference type="Proteomes" id="UP000305654">
    <property type="component" value="Unassembled WGS sequence"/>
</dbReference>
<evidence type="ECO:0000256" key="12">
    <source>
        <dbReference type="ARBA" id="ARBA00071515"/>
    </source>
</evidence>
<dbReference type="GO" id="GO:0005524">
    <property type="term" value="F:ATP binding"/>
    <property type="evidence" value="ECO:0007669"/>
    <property type="project" value="UniProtKB-UniRule"/>
</dbReference>
<feature type="binding site" evidence="13">
    <location>
        <position position="186"/>
    </location>
    <ligand>
        <name>ATP</name>
        <dbReference type="ChEBI" id="CHEBI:30616"/>
    </ligand>
</feature>
<proteinExistence type="inferred from homology"/>
<feature type="binding site" evidence="13">
    <location>
        <position position="287"/>
    </location>
    <ligand>
        <name>K(+)</name>
        <dbReference type="ChEBI" id="CHEBI:29103"/>
    </ligand>
</feature>
<evidence type="ECO:0000256" key="5">
    <source>
        <dbReference type="ARBA" id="ARBA00022741"/>
    </source>
</evidence>
<dbReference type="PANTHER" id="PTHR10584:SF166">
    <property type="entry name" value="RIBOKINASE"/>
    <property type="match status" value="1"/>
</dbReference>
<dbReference type="SUPFAM" id="SSF53613">
    <property type="entry name" value="Ribokinase-like"/>
    <property type="match status" value="1"/>
</dbReference>
<dbReference type="AlphaFoldDB" id="A0A5R9J0S0"/>
<keyword evidence="8 13" id="KW-0460">Magnesium</keyword>
<comment type="caution">
    <text evidence="15">The sequence shown here is derived from an EMBL/GenBank/DDBJ whole genome shotgun (WGS) entry which is preliminary data.</text>
</comment>
<evidence type="ECO:0000256" key="10">
    <source>
        <dbReference type="ARBA" id="ARBA00023277"/>
    </source>
</evidence>
<feature type="site" description="Important for substrate specificity" evidence="13">
    <location>
        <position position="12"/>
    </location>
</feature>
<accession>A0A5R9J0S0</accession>
<dbReference type="PRINTS" id="PR00990">
    <property type="entry name" value="RIBOKINASE"/>
</dbReference>
<evidence type="ECO:0000256" key="6">
    <source>
        <dbReference type="ARBA" id="ARBA00022777"/>
    </source>
</evidence>
<evidence type="ECO:0000259" key="14">
    <source>
        <dbReference type="Pfam" id="PF00294"/>
    </source>
</evidence>
<comment type="similarity">
    <text evidence="13">Belongs to the carbohydrate kinase PfkB family. Deoxyribokinase subfamily.</text>
</comment>
<evidence type="ECO:0000256" key="1">
    <source>
        <dbReference type="ARBA" id="ARBA00005380"/>
    </source>
</evidence>
<dbReference type="HAMAP" id="MF_01987">
    <property type="entry name" value="Ribokinase"/>
    <property type="match status" value="1"/>
</dbReference>
<dbReference type="FunFam" id="3.40.1190.20:FF:000010">
    <property type="entry name" value="Ribokinase"/>
    <property type="match status" value="1"/>
</dbReference>
<keyword evidence="2 13" id="KW-0963">Cytoplasm</keyword>
<dbReference type="EC" id="2.7.1.229" evidence="13"/>
<comment type="similarity">
    <text evidence="1">Belongs to the carbohydrate kinase pfkB family.</text>
</comment>
<evidence type="ECO:0000313" key="16">
    <source>
        <dbReference type="Proteomes" id="UP000305654"/>
    </source>
</evidence>
<dbReference type="UniPathway" id="UPA00916">
    <property type="reaction ID" value="UER00889"/>
</dbReference>
<dbReference type="OrthoDB" id="9792663at2"/>
<evidence type="ECO:0000256" key="8">
    <source>
        <dbReference type="ARBA" id="ARBA00022842"/>
    </source>
</evidence>
<dbReference type="InterPro" id="IPR002139">
    <property type="entry name" value="Ribo/fructo_kinase"/>
</dbReference>
<dbReference type="GO" id="GO:0046872">
    <property type="term" value="F:metal ion binding"/>
    <property type="evidence" value="ECO:0007669"/>
    <property type="project" value="UniProtKB-KW"/>
</dbReference>
<feature type="active site" description="Proton acceptor" evidence="13">
    <location>
        <position position="254"/>
    </location>
</feature>
<keyword evidence="6 13" id="KW-0418">Kinase</keyword>
<dbReference type="PROSITE" id="PS00584">
    <property type="entry name" value="PFKB_KINASES_2"/>
    <property type="match status" value="1"/>
</dbReference>
<comment type="caution">
    <text evidence="13">Lacks conserved residue(s) required for the propagation of feature annotation.</text>
</comment>
<feature type="binding site" evidence="13">
    <location>
        <begin position="222"/>
        <end position="227"/>
    </location>
    <ligand>
        <name>ATP</name>
        <dbReference type="ChEBI" id="CHEBI:30616"/>
    </ligand>
</feature>
<keyword evidence="4 13" id="KW-0479">Metal-binding</keyword>
<dbReference type="GO" id="GO:0005829">
    <property type="term" value="C:cytosol"/>
    <property type="evidence" value="ECO:0007669"/>
    <property type="project" value="TreeGrafter"/>
</dbReference>
<feature type="binding site" evidence="13">
    <location>
        <position position="248"/>
    </location>
    <ligand>
        <name>K(+)</name>
        <dbReference type="ChEBI" id="CHEBI:29103"/>
    </ligand>
</feature>
<dbReference type="EMBL" id="VCDI01000007">
    <property type="protein sequence ID" value="TLU71280.1"/>
    <property type="molecule type" value="Genomic_DNA"/>
</dbReference>
<organism evidence="15 16">
    <name type="scientific">Lichenicoccus roseus</name>
    <dbReference type="NCBI Taxonomy" id="2683649"/>
    <lineage>
        <taxon>Bacteria</taxon>
        <taxon>Pseudomonadati</taxon>
        <taxon>Pseudomonadota</taxon>
        <taxon>Alphaproteobacteria</taxon>
        <taxon>Acetobacterales</taxon>
        <taxon>Acetobacteraceae</taxon>
        <taxon>Lichenicoccus</taxon>
    </lineage>
</organism>
<comment type="cofactor">
    <cofactor evidence="13">
        <name>Mg(2+)</name>
        <dbReference type="ChEBI" id="CHEBI:18420"/>
    </cofactor>
</comment>
<evidence type="ECO:0000256" key="2">
    <source>
        <dbReference type="ARBA" id="ARBA00022490"/>
    </source>
</evidence>